<reference evidence="4" key="1">
    <citation type="submission" date="2017-12" db="EMBL/GenBank/DDBJ databases">
        <title>Gene loss provides genomic basis for host adaptation in cereal stripe rust fungi.</title>
        <authorList>
            <person name="Xia C."/>
        </authorList>
    </citation>
    <scope>NUCLEOTIDE SEQUENCE [LARGE SCALE GENOMIC DNA]</scope>
    <source>
        <strain evidence="4">93-210</strain>
    </source>
</reference>
<feature type="region of interest" description="Disordered" evidence="3">
    <location>
        <begin position="685"/>
        <end position="704"/>
    </location>
</feature>
<comment type="caution">
    <text evidence="4">The sequence shown here is derived from an EMBL/GenBank/DDBJ whole genome shotgun (WGS) entry which is preliminary data.</text>
</comment>
<evidence type="ECO:0000256" key="2">
    <source>
        <dbReference type="ARBA" id="ARBA00022737"/>
    </source>
</evidence>
<feature type="region of interest" description="Disordered" evidence="3">
    <location>
        <begin position="95"/>
        <end position="114"/>
    </location>
</feature>
<sequence>TSVREKFLGAEKISSYSLSFSGASPFPALVSATSFAMLVSFAVARRGSSSSERSSSSSISSWLIFEFRPPTMTRTGFTAPEGEYSSLLALNCSTQPVPAPSAPPATTSSAPGLPANADVSQTLVGPPTYNSKLETISIHFPLLPPPNPFPHPGFLSATKYSNKKINGPDIDEELIDASSSSTDDQSHKIHSKKSVSSGITNNRPRAAFKGSTSTFIKSSEGLPIPQSTIKTFYTETAGEDGGEERTFGLYTWNKSLFFVQLSPPTNTSQIFRINFASYPSAIRINKQTISASSIEIIVGFTSGDILYFDPFCGRYTRLNKGGIVSTSTVTNLEWLKGSNQFVSSHRDGSLMYWDKERDDWNLSTPFVFNSATSDRIIQPTPKPNPNPTTTTTIDIDIDPRSDDIIISDGLGPSSNTIHADTHHKRARFNPISHWKIATKSVSDFAFSPDSKFCAIVSEDGTLRIIDTQAEKLIDTYSSYFGALLSVCWSHDGRFVFTGGQDDLVTIYSPIEQRVIARCQGHSSFVTKIGFDPWVSDEKSCRFGSVSDDCKLIFWDLSGACLAKPRLQQINSHNSRRQSLVSNHSISPVHQYSLPENHLKEQRGRQQQQTDPPVVVDSNKSRDFHTAPGRNEVAILQPVMVKEIGIDPLSSISYHRGMVVVGSRTGQISVFGRPTTTLNPVSLSTTIAPPLSSSSDDSSSVNLTH</sequence>
<dbReference type="PANTHER" id="PTHR14107:SF16">
    <property type="entry name" value="AT02583P"/>
    <property type="match status" value="1"/>
</dbReference>
<feature type="region of interest" description="Disordered" evidence="3">
    <location>
        <begin position="177"/>
        <end position="203"/>
    </location>
</feature>
<proteinExistence type="predicted"/>
<dbReference type="InterPro" id="IPR051362">
    <property type="entry name" value="WD_repeat_creC_regulators"/>
</dbReference>
<dbReference type="GO" id="GO:0005634">
    <property type="term" value="C:nucleus"/>
    <property type="evidence" value="ECO:0007669"/>
    <property type="project" value="TreeGrafter"/>
</dbReference>
<evidence type="ECO:0000313" key="5">
    <source>
        <dbReference type="Proteomes" id="UP000239156"/>
    </source>
</evidence>
<accession>A0A2S4VTL5</accession>
<evidence type="ECO:0000256" key="1">
    <source>
        <dbReference type="ARBA" id="ARBA00022574"/>
    </source>
</evidence>
<feature type="non-terminal residue" evidence="4">
    <location>
        <position position="704"/>
    </location>
</feature>
<dbReference type="Pfam" id="PF00400">
    <property type="entry name" value="WD40"/>
    <property type="match status" value="2"/>
</dbReference>
<feature type="region of interest" description="Disordered" evidence="3">
    <location>
        <begin position="598"/>
        <end position="626"/>
    </location>
</feature>
<feature type="non-terminal residue" evidence="4">
    <location>
        <position position="1"/>
    </location>
</feature>
<dbReference type="InterPro" id="IPR036322">
    <property type="entry name" value="WD40_repeat_dom_sf"/>
</dbReference>
<evidence type="ECO:0000313" key="4">
    <source>
        <dbReference type="EMBL" id="POW12797.1"/>
    </source>
</evidence>
<dbReference type="EMBL" id="PKSL01000029">
    <property type="protein sequence ID" value="POW12797.1"/>
    <property type="molecule type" value="Genomic_DNA"/>
</dbReference>
<dbReference type="AlphaFoldDB" id="A0A2S4VTL5"/>
<keyword evidence="2" id="KW-0677">Repeat</keyword>
<dbReference type="GO" id="GO:0045013">
    <property type="term" value="P:carbon catabolite repression of transcription"/>
    <property type="evidence" value="ECO:0007669"/>
    <property type="project" value="TreeGrafter"/>
</dbReference>
<protein>
    <submittedName>
        <fullName evidence="4">Uncharacterized protein</fullName>
    </submittedName>
</protein>
<dbReference type="SUPFAM" id="SSF50978">
    <property type="entry name" value="WD40 repeat-like"/>
    <property type="match status" value="1"/>
</dbReference>
<keyword evidence="1" id="KW-0853">WD repeat</keyword>
<dbReference type="SMART" id="SM00320">
    <property type="entry name" value="WD40"/>
    <property type="match status" value="4"/>
</dbReference>
<dbReference type="InterPro" id="IPR001680">
    <property type="entry name" value="WD40_rpt"/>
</dbReference>
<dbReference type="GO" id="GO:0051286">
    <property type="term" value="C:cell tip"/>
    <property type="evidence" value="ECO:0007669"/>
    <property type="project" value="TreeGrafter"/>
</dbReference>
<dbReference type="Proteomes" id="UP000239156">
    <property type="component" value="Unassembled WGS sequence"/>
</dbReference>
<dbReference type="GO" id="GO:0032153">
    <property type="term" value="C:cell division site"/>
    <property type="evidence" value="ECO:0007669"/>
    <property type="project" value="TreeGrafter"/>
</dbReference>
<dbReference type="VEuPathDB" id="FungiDB:PSTT_04325"/>
<dbReference type="InterPro" id="IPR015943">
    <property type="entry name" value="WD40/YVTN_repeat-like_dom_sf"/>
</dbReference>
<keyword evidence="5" id="KW-1185">Reference proteome</keyword>
<dbReference type="PANTHER" id="PTHR14107">
    <property type="entry name" value="WD REPEAT PROTEIN"/>
    <property type="match status" value="1"/>
</dbReference>
<organism evidence="4 5">
    <name type="scientific">Puccinia striiformis</name>
    <dbReference type="NCBI Taxonomy" id="27350"/>
    <lineage>
        <taxon>Eukaryota</taxon>
        <taxon>Fungi</taxon>
        <taxon>Dikarya</taxon>
        <taxon>Basidiomycota</taxon>
        <taxon>Pucciniomycotina</taxon>
        <taxon>Pucciniomycetes</taxon>
        <taxon>Pucciniales</taxon>
        <taxon>Pucciniaceae</taxon>
        <taxon>Puccinia</taxon>
    </lineage>
</organism>
<feature type="compositionally biased region" description="Low complexity" evidence="3">
    <location>
        <begin position="691"/>
        <end position="704"/>
    </location>
</feature>
<gene>
    <name evidence="4" type="ORF">PSTT_04325</name>
</gene>
<dbReference type="Gene3D" id="2.130.10.10">
    <property type="entry name" value="YVTN repeat-like/Quinoprotein amine dehydrogenase"/>
    <property type="match status" value="1"/>
</dbReference>
<evidence type="ECO:0000256" key="3">
    <source>
        <dbReference type="SAM" id="MobiDB-lite"/>
    </source>
</evidence>
<name>A0A2S4VTL5_9BASI</name>